<feature type="non-terminal residue" evidence="1">
    <location>
        <position position="125"/>
    </location>
</feature>
<dbReference type="Proteomes" id="UP000789901">
    <property type="component" value="Unassembled WGS sequence"/>
</dbReference>
<comment type="caution">
    <text evidence="1">The sequence shown here is derived from an EMBL/GenBank/DDBJ whole genome shotgun (WGS) entry which is preliminary data.</text>
</comment>
<accession>A0ABN7W011</accession>
<organism evidence="1 2">
    <name type="scientific">Gigaspora margarita</name>
    <dbReference type="NCBI Taxonomy" id="4874"/>
    <lineage>
        <taxon>Eukaryota</taxon>
        <taxon>Fungi</taxon>
        <taxon>Fungi incertae sedis</taxon>
        <taxon>Mucoromycota</taxon>
        <taxon>Glomeromycotina</taxon>
        <taxon>Glomeromycetes</taxon>
        <taxon>Diversisporales</taxon>
        <taxon>Gigasporaceae</taxon>
        <taxon>Gigaspora</taxon>
    </lineage>
</organism>
<evidence type="ECO:0000313" key="2">
    <source>
        <dbReference type="Proteomes" id="UP000789901"/>
    </source>
</evidence>
<proteinExistence type="predicted"/>
<keyword evidence="2" id="KW-1185">Reference proteome</keyword>
<name>A0ABN7W011_GIGMA</name>
<reference evidence="1 2" key="1">
    <citation type="submission" date="2021-06" db="EMBL/GenBank/DDBJ databases">
        <authorList>
            <person name="Kallberg Y."/>
            <person name="Tangrot J."/>
            <person name="Rosling A."/>
        </authorList>
    </citation>
    <scope>NUCLEOTIDE SEQUENCE [LARGE SCALE GENOMIC DNA]</scope>
    <source>
        <strain evidence="1 2">120-4 pot B 10/14</strain>
    </source>
</reference>
<evidence type="ECO:0000313" key="1">
    <source>
        <dbReference type="EMBL" id="CAG8809799.1"/>
    </source>
</evidence>
<sequence>MPKHKKRGGIHTSRRSKHLTISFIGDIKHNIIFGETLEESDEQKKSDLVKLTLQYSHKETNYNTTINLKQVIYNKLDDKFFAKEGTVEYLITQNNNEINKKYHQMKNLTIEFSKIITKFKPLRPL</sequence>
<protein>
    <submittedName>
        <fullName evidence="1">39792_t:CDS:1</fullName>
    </submittedName>
</protein>
<dbReference type="EMBL" id="CAJVQB010027031">
    <property type="protein sequence ID" value="CAG8809799.1"/>
    <property type="molecule type" value="Genomic_DNA"/>
</dbReference>
<gene>
    <name evidence="1" type="ORF">GMARGA_LOCUS24969</name>
</gene>